<dbReference type="AlphaFoldDB" id="A0A812TBR0"/>
<keyword evidence="4" id="KW-1185">Reference proteome</keyword>
<protein>
    <submittedName>
        <fullName evidence="3">Uncharacterized protein</fullName>
    </submittedName>
</protein>
<feature type="compositionally biased region" description="Basic and acidic residues" evidence="2">
    <location>
        <begin position="195"/>
        <end position="213"/>
    </location>
</feature>
<sequence length="512" mass="58032">MAVVETMGLNDIYPRGVMRRPEPGEDFEDLLLPSRVESPPARRVPGNGSPDNSLGSYEGSAGDFGLRRIASETLNGYSPARSASTSSPKRMDQGAFTKLYSMHRDRLGCFHAEKPEVPDSPSSQALAAMIERLHDEEVRKREERKAARTFEREQELCRQTPFVPTLSRASRCTSEPGERHLVLYDQRLELAQRRRQRQEQKLREERDYREAHSVHRARSPQANPMVYQRPTAGFAAVESVDQFSLGSLHEDAELKRRQRRGDVDGKVSPARRVASERQLKLYEQAVEAAQKRRALQQEKLQQEQLYLEANSVHRARSPQADVGVISQRLYEEGRLKKIRQKELQREQELKDVSELAAARKKPTRKDEAALVERLFRPERRQRQHLREEEEEWLQQRRRVSLPQRAASFQGRFHSPVSTPAESPKASSEATPSSSPTAHGPVWGSLRDPPGGWEVNVAAAVHAAELLSANVEQESKSQPSAEAHSAQSAQGVSQEPEAVSEKRRLSLELEECF</sequence>
<gene>
    <name evidence="3" type="ORF">SNAT2548_LOCUS29591</name>
</gene>
<feature type="region of interest" description="Disordered" evidence="2">
    <location>
        <begin position="408"/>
        <end position="452"/>
    </location>
</feature>
<feature type="compositionally biased region" description="Polar residues" evidence="2">
    <location>
        <begin position="475"/>
        <end position="492"/>
    </location>
</feature>
<feature type="region of interest" description="Disordered" evidence="2">
    <location>
        <begin position="469"/>
        <end position="512"/>
    </location>
</feature>
<evidence type="ECO:0000256" key="2">
    <source>
        <dbReference type="SAM" id="MobiDB-lite"/>
    </source>
</evidence>
<feature type="region of interest" description="Disordered" evidence="2">
    <location>
        <begin position="14"/>
        <end position="60"/>
    </location>
</feature>
<proteinExistence type="predicted"/>
<feature type="compositionally biased region" description="Low complexity" evidence="2">
    <location>
        <begin position="417"/>
        <end position="437"/>
    </location>
</feature>
<dbReference type="OrthoDB" id="441214at2759"/>
<dbReference type="Proteomes" id="UP000604046">
    <property type="component" value="Unassembled WGS sequence"/>
</dbReference>
<evidence type="ECO:0000256" key="1">
    <source>
        <dbReference type="SAM" id="Coils"/>
    </source>
</evidence>
<organism evidence="3 4">
    <name type="scientific">Symbiodinium natans</name>
    <dbReference type="NCBI Taxonomy" id="878477"/>
    <lineage>
        <taxon>Eukaryota</taxon>
        <taxon>Sar</taxon>
        <taxon>Alveolata</taxon>
        <taxon>Dinophyceae</taxon>
        <taxon>Suessiales</taxon>
        <taxon>Symbiodiniaceae</taxon>
        <taxon>Symbiodinium</taxon>
    </lineage>
</organism>
<comment type="caution">
    <text evidence="3">The sequence shown here is derived from an EMBL/GenBank/DDBJ whole genome shotgun (WGS) entry which is preliminary data.</text>
</comment>
<feature type="coiled-coil region" evidence="1">
    <location>
        <begin position="272"/>
        <end position="305"/>
    </location>
</feature>
<keyword evidence="1" id="KW-0175">Coiled coil</keyword>
<name>A0A812TBR0_9DINO</name>
<evidence type="ECO:0000313" key="3">
    <source>
        <dbReference type="EMBL" id="CAE7528360.1"/>
    </source>
</evidence>
<reference evidence="3" key="1">
    <citation type="submission" date="2021-02" db="EMBL/GenBank/DDBJ databases">
        <authorList>
            <person name="Dougan E. K."/>
            <person name="Rhodes N."/>
            <person name="Thang M."/>
            <person name="Chan C."/>
        </authorList>
    </citation>
    <scope>NUCLEOTIDE SEQUENCE</scope>
</reference>
<evidence type="ECO:0000313" key="4">
    <source>
        <dbReference type="Proteomes" id="UP000604046"/>
    </source>
</evidence>
<accession>A0A812TBR0</accession>
<dbReference type="EMBL" id="CAJNDS010002567">
    <property type="protein sequence ID" value="CAE7528360.1"/>
    <property type="molecule type" value="Genomic_DNA"/>
</dbReference>
<feature type="region of interest" description="Disordered" evidence="2">
    <location>
        <begin position="195"/>
        <end position="219"/>
    </location>
</feature>